<dbReference type="RefSeq" id="WP_204061764.1">
    <property type="nucleotide sequence ID" value="NZ_BAAAGP010000030.1"/>
</dbReference>
<protein>
    <recommendedName>
        <fullName evidence="11">Transcriptional regulator WhiB</fullName>
    </recommendedName>
</protein>
<keyword evidence="8 11" id="KW-0238">DNA-binding</keyword>
<comment type="PTM">
    <text evidence="11">The Fe-S cluster can be nitrosylated by nitric oxide (NO).</text>
</comment>
<dbReference type="EMBL" id="BOOC01000078">
    <property type="protein sequence ID" value="GIH44798.1"/>
    <property type="molecule type" value="Genomic_DNA"/>
</dbReference>
<evidence type="ECO:0000256" key="4">
    <source>
        <dbReference type="ARBA" id="ARBA00022723"/>
    </source>
</evidence>
<keyword evidence="9 11" id="KW-1015">Disulfide bond</keyword>
<comment type="PTM">
    <text evidence="11">Upon Fe-S cluster removal intramolecular disulfide bonds are formed.</text>
</comment>
<comment type="subcellular location">
    <subcellularLocation>
        <location evidence="1 11">Cytoplasm</location>
    </subcellularLocation>
</comment>
<keyword evidence="5 11" id="KW-0408">Iron</keyword>
<evidence type="ECO:0000256" key="7">
    <source>
        <dbReference type="ARBA" id="ARBA00023015"/>
    </source>
</evidence>
<keyword evidence="10 11" id="KW-0804">Transcription</keyword>
<comment type="caution">
    <text evidence="13">The sequence shown here is derived from an EMBL/GenBank/DDBJ whole genome shotgun (WGS) entry which is preliminary data.</text>
</comment>
<comment type="cofactor">
    <cofactor evidence="11">
        <name>[4Fe-4S] cluster</name>
        <dbReference type="ChEBI" id="CHEBI:49883"/>
    </cofactor>
    <text evidence="11">Binds 1 [4Fe-4S] cluster per subunit. Following nitrosylation of the [4Fe-4S] cluster binds 1 [4Fe-8(NO)] cluster per subunit.</text>
</comment>
<evidence type="ECO:0000256" key="11">
    <source>
        <dbReference type="HAMAP-Rule" id="MF_01479"/>
    </source>
</evidence>
<dbReference type="Proteomes" id="UP000603904">
    <property type="component" value="Unassembled WGS sequence"/>
</dbReference>
<evidence type="ECO:0000256" key="8">
    <source>
        <dbReference type="ARBA" id="ARBA00023125"/>
    </source>
</evidence>
<evidence type="ECO:0000256" key="6">
    <source>
        <dbReference type="ARBA" id="ARBA00023014"/>
    </source>
</evidence>
<keyword evidence="7 11" id="KW-0805">Transcription regulation</keyword>
<feature type="binding site" evidence="11">
    <location>
        <position position="51"/>
    </location>
    <ligand>
        <name>[4Fe-4S] cluster</name>
        <dbReference type="ChEBI" id="CHEBI:49883"/>
    </ligand>
</feature>
<feature type="binding site" evidence="11">
    <location>
        <position position="60"/>
    </location>
    <ligand>
        <name>[4Fe-4S] cluster</name>
        <dbReference type="ChEBI" id="CHEBI:49883"/>
    </ligand>
</feature>
<dbReference type="PANTHER" id="PTHR38839">
    <property type="entry name" value="TRANSCRIPTIONAL REGULATOR WHID-RELATED"/>
    <property type="match status" value="1"/>
</dbReference>
<keyword evidence="4 11" id="KW-0479">Metal-binding</keyword>
<gene>
    <name evidence="13" type="primary">whiB_4</name>
    <name evidence="11" type="synonym">whiB</name>
    <name evidence="13" type="ORF">Mco01_77980</name>
</gene>
<comment type="similarity">
    <text evidence="2 11">Belongs to the WhiB family.</text>
</comment>
<dbReference type="InterPro" id="IPR034768">
    <property type="entry name" value="4FE4S_WBL"/>
</dbReference>
<evidence type="ECO:0000313" key="14">
    <source>
        <dbReference type="Proteomes" id="UP000603904"/>
    </source>
</evidence>
<evidence type="ECO:0000256" key="1">
    <source>
        <dbReference type="ARBA" id="ARBA00004496"/>
    </source>
</evidence>
<feature type="domain" description="4Fe-4S Wbl-type" evidence="12">
    <location>
        <begin position="25"/>
        <end position="83"/>
    </location>
</feature>
<organism evidence="13 14">
    <name type="scientific">Microbispora corallina</name>
    <dbReference type="NCBI Taxonomy" id="83302"/>
    <lineage>
        <taxon>Bacteria</taxon>
        <taxon>Bacillati</taxon>
        <taxon>Actinomycetota</taxon>
        <taxon>Actinomycetes</taxon>
        <taxon>Streptosporangiales</taxon>
        <taxon>Streptosporangiaceae</taxon>
        <taxon>Microbispora</taxon>
    </lineage>
</organism>
<name>A0ABQ4GCK7_9ACTN</name>
<dbReference type="PROSITE" id="PS51674">
    <property type="entry name" value="4FE4S_WBL"/>
    <property type="match status" value="1"/>
</dbReference>
<feature type="binding site" evidence="11">
    <location>
        <position position="26"/>
    </location>
    <ligand>
        <name>[4Fe-4S] cluster</name>
        <dbReference type="ChEBI" id="CHEBI:49883"/>
    </ligand>
</feature>
<keyword evidence="11" id="KW-0963">Cytoplasm</keyword>
<evidence type="ECO:0000256" key="10">
    <source>
        <dbReference type="ARBA" id="ARBA00023163"/>
    </source>
</evidence>
<comment type="function">
    <text evidence="11">Acts as a transcriptional regulator. Probably redox-responsive. The apo- but not holo-form probably binds DNA.</text>
</comment>
<evidence type="ECO:0000256" key="5">
    <source>
        <dbReference type="ARBA" id="ARBA00023004"/>
    </source>
</evidence>
<keyword evidence="3 11" id="KW-0004">4Fe-4S</keyword>
<sequence length="98" mass="10734">MTADEMAELYALARDPATAWMDYAVCPETDGDVFFAEDDGRGTTPRARAICRGCPVIAECLQWALDHGELGVWGGTTETDRKRMKRKPKTAAVLELAA</sequence>
<proteinExistence type="inferred from homology"/>
<dbReference type="HAMAP" id="MF_01479">
    <property type="entry name" value="WhiB"/>
    <property type="match status" value="1"/>
</dbReference>
<evidence type="ECO:0000256" key="3">
    <source>
        <dbReference type="ARBA" id="ARBA00022485"/>
    </source>
</evidence>
<dbReference type="Pfam" id="PF02467">
    <property type="entry name" value="Whib"/>
    <property type="match status" value="1"/>
</dbReference>
<reference evidence="13 14" key="1">
    <citation type="submission" date="2021-01" db="EMBL/GenBank/DDBJ databases">
        <title>Whole genome shotgun sequence of Microbispora corallina NBRC 16416.</title>
        <authorList>
            <person name="Komaki H."/>
            <person name="Tamura T."/>
        </authorList>
    </citation>
    <scope>NUCLEOTIDE SEQUENCE [LARGE SCALE GENOMIC DNA]</scope>
    <source>
        <strain evidence="13 14">NBRC 16416</strain>
    </source>
</reference>
<feature type="binding site" evidence="11">
    <location>
        <position position="54"/>
    </location>
    <ligand>
        <name>[4Fe-4S] cluster</name>
        <dbReference type="ChEBI" id="CHEBI:49883"/>
    </ligand>
</feature>
<evidence type="ECO:0000259" key="12">
    <source>
        <dbReference type="PROSITE" id="PS51674"/>
    </source>
</evidence>
<evidence type="ECO:0000256" key="9">
    <source>
        <dbReference type="ARBA" id="ARBA00023157"/>
    </source>
</evidence>
<accession>A0ABQ4GCK7</accession>
<evidence type="ECO:0000256" key="2">
    <source>
        <dbReference type="ARBA" id="ARBA00006597"/>
    </source>
</evidence>
<keyword evidence="14" id="KW-1185">Reference proteome</keyword>
<dbReference type="InterPro" id="IPR003482">
    <property type="entry name" value="Whib"/>
</dbReference>
<keyword evidence="6 11" id="KW-0411">Iron-sulfur</keyword>
<evidence type="ECO:0000313" key="13">
    <source>
        <dbReference type="EMBL" id="GIH44798.1"/>
    </source>
</evidence>